<dbReference type="AlphaFoldDB" id="N9RBE1"/>
<dbReference type="RefSeq" id="WP_005205252.1">
    <property type="nucleotide sequence ID" value="NZ_KB850072.1"/>
</dbReference>
<dbReference type="OrthoDB" id="2650436at2"/>
<protein>
    <recommendedName>
        <fullName evidence="1">Suppressor of fused-like domain-containing protein</fullName>
    </recommendedName>
</protein>
<name>N9RBE1_9GAMM</name>
<reference evidence="2 3" key="1">
    <citation type="submission" date="2013-02" db="EMBL/GenBank/DDBJ databases">
        <title>The Genome Sequence of Acinetobacter sp. CIP 70.18.</title>
        <authorList>
            <consortium name="The Broad Institute Genome Sequencing Platform"/>
            <consortium name="The Broad Institute Genome Sequencing Center for Infectious Disease"/>
            <person name="Cerqueira G."/>
            <person name="Feldgarden M."/>
            <person name="Courvalin P."/>
            <person name="Perichon B."/>
            <person name="Grillot-Courvalin C."/>
            <person name="Clermont D."/>
            <person name="Rocha E."/>
            <person name="Yoon E.-J."/>
            <person name="Nemec A."/>
            <person name="Walker B."/>
            <person name="Young S.K."/>
            <person name="Zeng Q."/>
            <person name="Gargeya S."/>
            <person name="Fitzgerald M."/>
            <person name="Haas B."/>
            <person name="Abouelleil A."/>
            <person name="Alvarado L."/>
            <person name="Arachchi H.M."/>
            <person name="Berlin A.M."/>
            <person name="Chapman S.B."/>
            <person name="Dewar J."/>
            <person name="Goldberg J."/>
            <person name="Griggs A."/>
            <person name="Gujja S."/>
            <person name="Hansen M."/>
            <person name="Howarth C."/>
            <person name="Imamovic A."/>
            <person name="Larimer J."/>
            <person name="McCowan C."/>
            <person name="Murphy C."/>
            <person name="Neiman D."/>
            <person name="Pearson M."/>
            <person name="Priest M."/>
            <person name="Roberts A."/>
            <person name="Saif S."/>
            <person name="Shea T."/>
            <person name="Sisk P."/>
            <person name="Sykes S."/>
            <person name="Wortman J."/>
            <person name="Nusbaum C."/>
            <person name="Birren B."/>
        </authorList>
    </citation>
    <scope>NUCLEOTIDE SEQUENCE [LARGE SCALE GENOMIC DNA]</scope>
    <source>
        <strain evidence="2 3">CIP 70.18</strain>
    </source>
</reference>
<dbReference type="Proteomes" id="UP000013084">
    <property type="component" value="Unassembled WGS sequence"/>
</dbReference>
<gene>
    <name evidence="2" type="ORF">F902_03443</name>
</gene>
<evidence type="ECO:0000313" key="3">
    <source>
        <dbReference type="Proteomes" id="UP000013084"/>
    </source>
</evidence>
<dbReference type="HOGENOM" id="CLU_1239134_0_0_6"/>
<dbReference type="InterPro" id="IPR020941">
    <property type="entry name" value="SUFU-like_domain"/>
</dbReference>
<dbReference type="EMBL" id="APRN01000040">
    <property type="protein sequence ID" value="ENX55373.1"/>
    <property type="molecule type" value="Genomic_DNA"/>
</dbReference>
<dbReference type="Pfam" id="PF05076">
    <property type="entry name" value="SUFU"/>
    <property type="match status" value="1"/>
</dbReference>
<evidence type="ECO:0000259" key="1">
    <source>
        <dbReference type="Pfam" id="PF05076"/>
    </source>
</evidence>
<sequence>MKFDSKESLILDIYRSQILSLYIKEWGQPENRWIFKKENDIPLEIYFFPRKDNDSISRIATIGIGLISQFKKQKFNFEYLFALPYGFVEKNEEMIVKYLLDIALHLSKSEAESDIRVISEINVAPNCFLQKSILVDEARGEAEELADIFIAEKFNNVALRWVIPVYKDEADFILKNGIEEFDCLESSSNLSLVDINRNSFLDTLIY</sequence>
<evidence type="ECO:0000313" key="2">
    <source>
        <dbReference type="EMBL" id="ENX55373.1"/>
    </source>
</evidence>
<dbReference type="PATRIC" id="fig|1217700.3.peg.3348"/>
<keyword evidence="3" id="KW-1185">Reference proteome</keyword>
<accession>N9RBE1</accession>
<feature type="domain" description="Suppressor of fused-like" evidence="1">
    <location>
        <begin position="41"/>
        <end position="197"/>
    </location>
</feature>
<organism evidence="2 3">
    <name type="scientific">Acinetobacter higginsii</name>
    <dbReference type="NCBI Taxonomy" id="70347"/>
    <lineage>
        <taxon>Bacteria</taxon>
        <taxon>Pseudomonadati</taxon>
        <taxon>Pseudomonadota</taxon>
        <taxon>Gammaproteobacteria</taxon>
        <taxon>Moraxellales</taxon>
        <taxon>Moraxellaceae</taxon>
        <taxon>Acinetobacter</taxon>
    </lineage>
</organism>
<comment type="caution">
    <text evidence="2">The sequence shown here is derived from an EMBL/GenBank/DDBJ whole genome shotgun (WGS) entry which is preliminary data.</text>
</comment>
<proteinExistence type="predicted"/>